<evidence type="ECO:0000313" key="8">
    <source>
        <dbReference type="EMBL" id="MBO8475735.1"/>
    </source>
</evidence>
<comment type="pathway">
    <text evidence="7">Metabolic intermediate biosynthesis; chorismate biosynthesis; chorismate from D-erythrose 4-phosphate and phosphoenolpyruvate: step 5/7.</text>
</comment>
<reference evidence="8" key="2">
    <citation type="journal article" date="2021" name="PeerJ">
        <title>Extensive microbial diversity within the chicken gut microbiome revealed by metagenomics and culture.</title>
        <authorList>
            <person name="Gilroy R."/>
            <person name="Ravi A."/>
            <person name="Getino M."/>
            <person name="Pursley I."/>
            <person name="Horton D.L."/>
            <person name="Alikhan N.F."/>
            <person name="Baker D."/>
            <person name="Gharbi K."/>
            <person name="Hall N."/>
            <person name="Watson M."/>
            <person name="Adriaenssens E.M."/>
            <person name="Foster-Nyarko E."/>
            <person name="Jarju S."/>
            <person name="Secka A."/>
            <person name="Antonio M."/>
            <person name="Oren A."/>
            <person name="Chaudhuri R.R."/>
            <person name="La Ragione R."/>
            <person name="Hildebrand F."/>
            <person name="Pallen M.J."/>
        </authorList>
    </citation>
    <scope>NUCLEOTIDE SEQUENCE</scope>
    <source>
        <strain evidence="8">6919</strain>
    </source>
</reference>
<dbReference type="EMBL" id="JADIMC010000024">
    <property type="protein sequence ID" value="MBO8475735.1"/>
    <property type="molecule type" value="Genomic_DNA"/>
</dbReference>
<keyword evidence="1 7" id="KW-0028">Amino-acid biosynthesis</keyword>
<dbReference type="GO" id="GO:0004765">
    <property type="term" value="F:shikimate kinase activity"/>
    <property type="evidence" value="ECO:0007669"/>
    <property type="project" value="UniProtKB-UniRule"/>
</dbReference>
<dbReference type="InterPro" id="IPR031322">
    <property type="entry name" value="Shikimate/glucono_kinase"/>
</dbReference>
<comment type="caution">
    <text evidence="7">Lacks conserved residue(s) required for the propagation of feature annotation.</text>
</comment>
<evidence type="ECO:0000256" key="1">
    <source>
        <dbReference type="ARBA" id="ARBA00022605"/>
    </source>
</evidence>
<comment type="subunit">
    <text evidence="7">Monomer.</text>
</comment>
<dbReference type="Gene3D" id="3.40.50.300">
    <property type="entry name" value="P-loop containing nucleotide triphosphate hydrolases"/>
    <property type="match status" value="1"/>
</dbReference>
<keyword evidence="7" id="KW-0479">Metal-binding</keyword>
<dbReference type="InterPro" id="IPR027417">
    <property type="entry name" value="P-loop_NTPase"/>
</dbReference>
<feature type="binding site" evidence="7">
    <location>
        <position position="79"/>
    </location>
    <ligand>
        <name>substrate</name>
    </ligand>
</feature>
<keyword evidence="5 7" id="KW-0067">ATP-binding</keyword>
<sequence>MKPIFLIGYMGCGKTTLGRALSRQMGYEFIDLDIYIENRYHRSIKELFALHGEEGFRKIERRMLEEVSEFERTVVACGGGTPCYFDNISLMNSKGITVYLTTPTERIAARLSLPGAKAKRPIIAGKTDDELKQFIDGNLKAREPYYSQASITFDSTDIETASTTESTAAHLANILTARQ</sequence>
<feature type="binding site" evidence="7">
    <location>
        <position position="120"/>
    </location>
    <ligand>
        <name>ATP</name>
        <dbReference type="ChEBI" id="CHEBI:30616"/>
    </ligand>
</feature>
<dbReference type="InterPro" id="IPR000623">
    <property type="entry name" value="Shikimate_kinase/TSH1"/>
</dbReference>
<evidence type="ECO:0000256" key="2">
    <source>
        <dbReference type="ARBA" id="ARBA00022679"/>
    </source>
</evidence>
<evidence type="ECO:0000313" key="9">
    <source>
        <dbReference type="Proteomes" id="UP000823598"/>
    </source>
</evidence>
<keyword evidence="7" id="KW-0460">Magnesium</keyword>
<keyword evidence="2 7" id="KW-0808">Transferase</keyword>
<organism evidence="8 9">
    <name type="scientific">Candidatus Limisoma faecipullorum</name>
    <dbReference type="NCBI Taxonomy" id="2840854"/>
    <lineage>
        <taxon>Bacteria</taxon>
        <taxon>Pseudomonadati</taxon>
        <taxon>Bacteroidota</taxon>
        <taxon>Bacteroidia</taxon>
        <taxon>Bacteroidales</taxon>
        <taxon>Candidatus Limisoma</taxon>
    </lineage>
</organism>
<feature type="binding site" evidence="7">
    <location>
        <position position="33"/>
    </location>
    <ligand>
        <name>substrate</name>
    </ligand>
</feature>
<dbReference type="GO" id="GO:0008652">
    <property type="term" value="P:amino acid biosynthetic process"/>
    <property type="evidence" value="ECO:0007669"/>
    <property type="project" value="UniProtKB-KW"/>
</dbReference>
<feature type="binding site" evidence="7">
    <location>
        <position position="142"/>
    </location>
    <ligand>
        <name>substrate</name>
    </ligand>
</feature>
<feature type="binding site" evidence="7">
    <location>
        <position position="15"/>
    </location>
    <ligand>
        <name>Mg(2+)</name>
        <dbReference type="ChEBI" id="CHEBI:18420"/>
    </ligand>
</feature>
<comment type="similarity">
    <text evidence="7">Belongs to the shikimate kinase family.</text>
</comment>
<gene>
    <name evidence="7" type="primary">aroK</name>
    <name evidence="8" type="ORF">IAB88_01925</name>
</gene>
<dbReference type="CDD" id="cd00464">
    <property type="entry name" value="SK"/>
    <property type="match status" value="1"/>
</dbReference>
<dbReference type="Pfam" id="PF01202">
    <property type="entry name" value="SKI"/>
    <property type="match status" value="1"/>
</dbReference>
<dbReference type="GO" id="GO:0005524">
    <property type="term" value="F:ATP binding"/>
    <property type="evidence" value="ECO:0007669"/>
    <property type="project" value="UniProtKB-UniRule"/>
</dbReference>
<reference evidence="8" key="1">
    <citation type="submission" date="2020-10" db="EMBL/GenBank/DDBJ databases">
        <authorList>
            <person name="Gilroy R."/>
        </authorList>
    </citation>
    <scope>NUCLEOTIDE SEQUENCE</scope>
    <source>
        <strain evidence="8">6919</strain>
    </source>
</reference>
<feature type="binding site" evidence="7">
    <location>
        <position position="57"/>
    </location>
    <ligand>
        <name>substrate</name>
    </ligand>
</feature>
<keyword evidence="7" id="KW-0963">Cytoplasm</keyword>
<protein>
    <recommendedName>
        <fullName evidence="7">Shikimate kinase</fullName>
        <shortName evidence="7">SK</shortName>
        <ecNumber evidence="7">2.7.1.71</ecNumber>
    </recommendedName>
</protein>
<evidence type="ECO:0000256" key="5">
    <source>
        <dbReference type="ARBA" id="ARBA00022840"/>
    </source>
</evidence>
<proteinExistence type="inferred from homology"/>
<evidence type="ECO:0000256" key="7">
    <source>
        <dbReference type="HAMAP-Rule" id="MF_00109"/>
    </source>
</evidence>
<comment type="cofactor">
    <cofactor evidence="7">
        <name>Mg(2+)</name>
        <dbReference type="ChEBI" id="CHEBI:18420"/>
    </cofactor>
    <text evidence="7">Binds 1 Mg(2+) ion per subunit.</text>
</comment>
<keyword evidence="4 7" id="KW-0418">Kinase</keyword>
<dbReference type="GO" id="GO:0009073">
    <property type="term" value="P:aromatic amino acid family biosynthetic process"/>
    <property type="evidence" value="ECO:0007669"/>
    <property type="project" value="UniProtKB-KW"/>
</dbReference>
<dbReference type="NCBIfam" id="NF010555">
    <property type="entry name" value="PRK13949.1"/>
    <property type="match status" value="1"/>
</dbReference>
<evidence type="ECO:0000256" key="4">
    <source>
        <dbReference type="ARBA" id="ARBA00022777"/>
    </source>
</evidence>
<comment type="caution">
    <text evidence="8">The sequence shown here is derived from an EMBL/GenBank/DDBJ whole genome shotgun (WGS) entry which is preliminary data.</text>
</comment>
<dbReference type="SUPFAM" id="SSF52540">
    <property type="entry name" value="P-loop containing nucleoside triphosphate hydrolases"/>
    <property type="match status" value="1"/>
</dbReference>
<dbReference type="EC" id="2.7.1.71" evidence="7"/>
<accession>A0A9D9INY6</accession>
<feature type="binding site" evidence="7">
    <location>
        <begin position="11"/>
        <end position="16"/>
    </location>
    <ligand>
        <name>ATP</name>
        <dbReference type="ChEBI" id="CHEBI:30616"/>
    </ligand>
</feature>
<dbReference type="AlphaFoldDB" id="A0A9D9INY6"/>
<dbReference type="HAMAP" id="MF_00109">
    <property type="entry name" value="Shikimate_kinase"/>
    <property type="match status" value="1"/>
</dbReference>
<keyword evidence="3 7" id="KW-0547">Nucleotide-binding</keyword>
<dbReference type="GO" id="GO:0005829">
    <property type="term" value="C:cytosol"/>
    <property type="evidence" value="ECO:0007669"/>
    <property type="project" value="TreeGrafter"/>
</dbReference>
<evidence type="ECO:0000256" key="6">
    <source>
        <dbReference type="ARBA" id="ARBA00023141"/>
    </source>
</evidence>
<name>A0A9D9INY6_9BACT</name>
<comment type="catalytic activity">
    <reaction evidence="7">
        <text>shikimate + ATP = 3-phosphoshikimate + ADP + H(+)</text>
        <dbReference type="Rhea" id="RHEA:13121"/>
        <dbReference type="ChEBI" id="CHEBI:15378"/>
        <dbReference type="ChEBI" id="CHEBI:30616"/>
        <dbReference type="ChEBI" id="CHEBI:36208"/>
        <dbReference type="ChEBI" id="CHEBI:145989"/>
        <dbReference type="ChEBI" id="CHEBI:456216"/>
        <dbReference type="EC" id="2.7.1.71"/>
    </reaction>
</comment>
<dbReference type="GO" id="GO:0009423">
    <property type="term" value="P:chorismate biosynthetic process"/>
    <property type="evidence" value="ECO:0007669"/>
    <property type="project" value="UniProtKB-UniRule"/>
</dbReference>
<dbReference type="Proteomes" id="UP000823598">
    <property type="component" value="Unassembled WGS sequence"/>
</dbReference>
<dbReference type="PANTHER" id="PTHR21087">
    <property type="entry name" value="SHIKIMATE KINASE"/>
    <property type="match status" value="1"/>
</dbReference>
<evidence type="ECO:0000256" key="3">
    <source>
        <dbReference type="ARBA" id="ARBA00022741"/>
    </source>
</evidence>
<dbReference type="PANTHER" id="PTHR21087:SF16">
    <property type="entry name" value="SHIKIMATE KINASE 1, CHLOROPLASTIC"/>
    <property type="match status" value="1"/>
</dbReference>
<comment type="subcellular location">
    <subcellularLocation>
        <location evidence="7">Cytoplasm</location>
    </subcellularLocation>
</comment>
<dbReference type="GO" id="GO:0000287">
    <property type="term" value="F:magnesium ion binding"/>
    <property type="evidence" value="ECO:0007669"/>
    <property type="project" value="UniProtKB-UniRule"/>
</dbReference>
<comment type="function">
    <text evidence="7">Catalyzes the specific phosphorylation of the 3-hydroxyl group of shikimic acid using ATP as a cosubstrate.</text>
</comment>
<keyword evidence="6 7" id="KW-0057">Aromatic amino acid biosynthesis</keyword>
<dbReference type="PRINTS" id="PR01100">
    <property type="entry name" value="SHIKIMTKNASE"/>
</dbReference>